<evidence type="ECO:0000313" key="1">
    <source>
        <dbReference type="EMBL" id="KFF28305.1"/>
    </source>
</evidence>
<accession>A0ABR4UT06</accession>
<comment type="caution">
    <text evidence="1">The sequence shown here is derived from an EMBL/GenBank/DDBJ whole genome shotgun (WGS) entry which is preliminary data.</text>
</comment>
<dbReference type="EMBL" id="JPRI01000001">
    <property type="protein sequence ID" value="KFF28305.1"/>
    <property type="molecule type" value="Genomic_DNA"/>
</dbReference>
<dbReference type="InterPro" id="IPR028974">
    <property type="entry name" value="TSP_type-3_rpt"/>
</dbReference>
<organism evidence="1 2">
    <name type="scientific">Chryseobacterium vrystaatense</name>
    <dbReference type="NCBI Taxonomy" id="307480"/>
    <lineage>
        <taxon>Bacteria</taxon>
        <taxon>Pseudomonadati</taxon>
        <taxon>Bacteroidota</taxon>
        <taxon>Flavobacteriia</taxon>
        <taxon>Flavobacteriales</taxon>
        <taxon>Weeksellaceae</taxon>
        <taxon>Chryseobacterium group</taxon>
        <taxon>Chryseobacterium</taxon>
    </lineage>
</organism>
<evidence type="ECO:0000313" key="2">
    <source>
        <dbReference type="Proteomes" id="UP000028719"/>
    </source>
</evidence>
<proteinExistence type="predicted"/>
<gene>
    <name evidence="1" type="ORF">IW16_03580</name>
</gene>
<dbReference type="Proteomes" id="UP000028719">
    <property type="component" value="Unassembled WGS sequence"/>
</dbReference>
<sequence>MKIKASAVLFFVISCFHAQEIADRDAFEKCIKENSRRTCMSDKDKDGVLFYLDECSNVQGLAEFKGCPDSDGDGIPDKDDFCFEVPGPMENKGCPWTDADGAVFWIKMMHVQL</sequence>
<keyword evidence="2" id="KW-1185">Reference proteome</keyword>
<protein>
    <recommendedName>
        <fullName evidence="3">Thrombospondin type 3 repeat-containing protein</fullName>
    </recommendedName>
</protein>
<dbReference type="PROSITE" id="PS51257">
    <property type="entry name" value="PROKAR_LIPOPROTEIN"/>
    <property type="match status" value="1"/>
</dbReference>
<name>A0ABR4UT06_9FLAO</name>
<dbReference type="SUPFAM" id="SSF103647">
    <property type="entry name" value="TSP type-3 repeat"/>
    <property type="match status" value="1"/>
</dbReference>
<evidence type="ECO:0008006" key="3">
    <source>
        <dbReference type="Google" id="ProtNLM"/>
    </source>
</evidence>
<reference evidence="1 2" key="1">
    <citation type="submission" date="2014-07" db="EMBL/GenBank/DDBJ databases">
        <title>Genome of Chryseobacterium vrystaatense LMG 22846.</title>
        <authorList>
            <person name="Pipes S.E."/>
            <person name="Stropko S.J."/>
            <person name="Newman J.D."/>
        </authorList>
    </citation>
    <scope>NUCLEOTIDE SEQUENCE [LARGE SCALE GENOMIC DNA]</scope>
    <source>
        <strain evidence="1 2">LMG 22846</strain>
    </source>
</reference>